<keyword evidence="2" id="KW-0238">DNA-binding</keyword>
<organism evidence="5 6">
    <name type="scientific">Herbiconiux oxytropis</name>
    <dbReference type="NCBI Taxonomy" id="2970915"/>
    <lineage>
        <taxon>Bacteria</taxon>
        <taxon>Bacillati</taxon>
        <taxon>Actinomycetota</taxon>
        <taxon>Actinomycetes</taxon>
        <taxon>Micrococcales</taxon>
        <taxon>Microbacteriaceae</taxon>
        <taxon>Herbiconiux</taxon>
    </lineage>
</organism>
<proteinExistence type="predicted"/>
<dbReference type="AlphaFoldDB" id="A0AA41XEU0"/>
<dbReference type="Gene3D" id="1.20.120.530">
    <property type="entry name" value="GntR ligand-binding domain-like"/>
    <property type="match status" value="1"/>
</dbReference>
<dbReference type="SUPFAM" id="SSF48008">
    <property type="entry name" value="GntR ligand-binding domain-like"/>
    <property type="match status" value="1"/>
</dbReference>
<sequence length="216" mass="23644">MEKALLGLEKTNLREQAAVALRQAITSGALRPGTHLRETELSSQLQISRGTLREAFRELQQEGLVVQATRGRLLVRSLSPKEIEDIFVVRGALESLAAELLVSSPDLKRHVDQLGRAVERMAEAEPGSLESRVEADLAFHRLLCSLTENESLVTSWEGLEGAIRMSIMFAGIERGTRNMDIARHQAIVDAVASGDRASVREAISEHMGQAARTLIG</sequence>
<dbReference type="CDD" id="cd07377">
    <property type="entry name" value="WHTH_GntR"/>
    <property type="match status" value="1"/>
</dbReference>
<dbReference type="InterPro" id="IPR036388">
    <property type="entry name" value="WH-like_DNA-bd_sf"/>
</dbReference>
<dbReference type="InterPro" id="IPR036390">
    <property type="entry name" value="WH_DNA-bd_sf"/>
</dbReference>
<dbReference type="RefSeq" id="WP_259529337.1">
    <property type="nucleotide sequence ID" value="NZ_JANLCK010000006.1"/>
</dbReference>
<gene>
    <name evidence="5" type="ORF">N1028_12315</name>
</gene>
<dbReference type="PROSITE" id="PS50949">
    <property type="entry name" value="HTH_GNTR"/>
    <property type="match status" value="1"/>
</dbReference>
<evidence type="ECO:0000313" key="6">
    <source>
        <dbReference type="Proteomes" id="UP001165587"/>
    </source>
</evidence>
<dbReference type="Proteomes" id="UP001165587">
    <property type="component" value="Unassembled WGS sequence"/>
</dbReference>
<dbReference type="SMART" id="SM00895">
    <property type="entry name" value="FCD"/>
    <property type="match status" value="1"/>
</dbReference>
<reference evidence="5" key="1">
    <citation type="submission" date="2022-08" db="EMBL/GenBank/DDBJ databases">
        <authorList>
            <person name="Deng Y."/>
            <person name="Han X.-F."/>
            <person name="Zhang Y.-Q."/>
        </authorList>
    </citation>
    <scope>NUCLEOTIDE SEQUENCE</scope>
    <source>
        <strain evidence="5">CPCC 203407</strain>
    </source>
</reference>
<dbReference type="InterPro" id="IPR008920">
    <property type="entry name" value="TF_FadR/GntR_C"/>
</dbReference>
<dbReference type="Gene3D" id="1.10.10.10">
    <property type="entry name" value="Winged helix-like DNA-binding domain superfamily/Winged helix DNA-binding domain"/>
    <property type="match status" value="1"/>
</dbReference>
<dbReference type="GO" id="GO:0003677">
    <property type="term" value="F:DNA binding"/>
    <property type="evidence" value="ECO:0007669"/>
    <property type="project" value="UniProtKB-KW"/>
</dbReference>
<comment type="caution">
    <text evidence="5">The sequence shown here is derived from an EMBL/GenBank/DDBJ whole genome shotgun (WGS) entry which is preliminary data.</text>
</comment>
<keyword evidence="1" id="KW-0805">Transcription regulation</keyword>
<dbReference type="Pfam" id="PF07729">
    <property type="entry name" value="FCD"/>
    <property type="match status" value="1"/>
</dbReference>
<keyword evidence="6" id="KW-1185">Reference proteome</keyword>
<dbReference type="SMART" id="SM00345">
    <property type="entry name" value="HTH_GNTR"/>
    <property type="match status" value="1"/>
</dbReference>
<evidence type="ECO:0000256" key="2">
    <source>
        <dbReference type="ARBA" id="ARBA00023125"/>
    </source>
</evidence>
<evidence type="ECO:0000256" key="3">
    <source>
        <dbReference type="ARBA" id="ARBA00023163"/>
    </source>
</evidence>
<dbReference type="InterPro" id="IPR011711">
    <property type="entry name" value="GntR_C"/>
</dbReference>
<evidence type="ECO:0000259" key="4">
    <source>
        <dbReference type="PROSITE" id="PS50949"/>
    </source>
</evidence>
<dbReference type="EMBL" id="JANLCK010000006">
    <property type="protein sequence ID" value="MCS5726677.1"/>
    <property type="molecule type" value="Genomic_DNA"/>
</dbReference>
<name>A0AA41XEU0_9MICO</name>
<evidence type="ECO:0000313" key="5">
    <source>
        <dbReference type="EMBL" id="MCS5726677.1"/>
    </source>
</evidence>
<keyword evidence="3" id="KW-0804">Transcription</keyword>
<dbReference type="GO" id="GO:0003700">
    <property type="term" value="F:DNA-binding transcription factor activity"/>
    <property type="evidence" value="ECO:0007669"/>
    <property type="project" value="InterPro"/>
</dbReference>
<dbReference type="PANTHER" id="PTHR43537">
    <property type="entry name" value="TRANSCRIPTIONAL REGULATOR, GNTR FAMILY"/>
    <property type="match status" value="1"/>
</dbReference>
<dbReference type="SUPFAM" id="SSF46785">
    <property type="entry name" value="Winged helix' DNA-binding domain"/>
    <property type="match status" value="1"/>
</dbReference>
<feature type="domain" description="HTH gntR-type" evidence="4">
    <location>
        <begin position="11"/>
        <end position="78"/>
    </location>
</feature>
<protein>
    <submittedName>
        <fullName evidence="5">GntR family transcriptional regulator</fullName>
    </submittedName>
</protein>
<accession>A0AA41XEU0</accession>
<dbReference type="PANTHER" id="PTHR43537:SF45">
    <property type="entry name" value="GNTR FAMILY REGULATORY PROTEIN"/>
    <property type="match status" value="1"/>
</dbReference>
<dbReference type="InterPro" id="IPR000524">
    <property type="entry name" value="Tscrpt_reg_HTH_GntR"/>
</dbReference>
<evidence type="ECO:0000256" key="1">
    <source>
        <dbReference type="ARBA" id="ARBA00023015"/>
    </source>
</evidence>
<dbReference type="Pfam" id="PF00392">
    <property type="entry name" value="GntR"/>
    <property type="match status" value="1"/>
</dbReference>
<dbReference type="PRINTS" id="PR00035">
    <property type="entry name" value="HTHGNTR"/>
</dbReference>